<protein>
    <submittedName>
        <fullName evidence="1">Uncharacterized protein</fullName>
    </submittedName>
</protein>
<evidence type="ECO:0000313" key="2">
    <source>
        <dbReference type="Proteomes" id="UP001497512"/>
    </source>
</evidence>
<dbReference type="Proteomes" id="UP001497512">
    <property type="component" value="Chromosome 10"/>
</dbReference>
<accession>A0ABP0TE21</accession>
<keyword evidence="2" id="KW-1185">Reference proteome</keyword>
<dbReference type="EMBL" id="OZ019902">
    <property type="protein sequence ID" value="CAK9194200.1"/>
    <property type="molecule type" value="Genomic_DNA"/>
</dbReference>
<feature type="non-terminal residue" evidence="1">
    <location>
        <position position="1"/>
    </location>
</feature>
<proteinExistence type="predicted"/>
<sequence length="83" mass="9605">MLWVSLEGLCLRVKFLLPGKVEKVVFQMLTPPSIDAVRTALKSLEDLNVIDKSQSWTEPLRFLLRKELTITDVVELRRIILLK</sequence>
<reference evidence="1" key="1">
    <citation type="submission" date="2024-02" db="EMBL/GenBank/DDBJ databases">
        <authorList>
            <consortium name="ELIXIR-Norway"/>
            <consortium name="Elixir Norway"/>
        </authorList>
    </citation>
    <scope>NUCLEOTIDE SEQUENCE</scope>
</reference>
<gene>
    <name evidence="1" type="ORF">CSSPTR1EN2_LOCUS2407</name>
</gene>
<evidence type="ECO:0000313" key="1">
    <source>
        <dbReference type="EMBL" id="CAK9194200.1"/>
    </source>
</evidence>
<name>A0ABP0TE21_9BRYO</name>
<organism evidence="1 2">
    <name type="scientific">Sphagnum troendelagicum</name>
    <dbReference type="NCBI Taxonomy" id="128251"/>
    <lineage>
        <taxon>Eukaryota</taxon>
        <taxon>Viridiplantae</taxon>
        <taxon>Streptophyta</taxon>
        <taxon>Embryophyta</taxon>
        <taxon>Bryophyta</taxon>
        <taxon>Sphagnophytina</taxon>
        <taxon>Sphagnopsida</taxon>
        <taxon>Sphagnales</taxon>
        <taxon>Sphagnaceae</taxon>
        <taxon>Sphagnum</taxon>
    </lineage>
</organism>